<evidence type="ECO:0008006" key="3">
    <source>
        <dbReference type="Google" id="ProtNLM"/>
    </source>
</evidence>
<name>A0A4V1M0C2_9BACT</name>
<gene>
    <name evidence="1" type="ORF">CRV07_10580</name>
</gene>
<proteinExistence type="predicted"/>
<reference evidence="1 2" key="1">
    <citation type="submission" date="2017-10" db="EMBL/GenBank/DDBJ databases">
        <title>Genomics of the genus Arcobacter.</title>
        <authorList>
            <person name="Perez-Cataluna A."/>
            <person name="Figueras M.J."/>
        </authorList>
    </citation>
    <scope>NUCLEOTIDE SEQUENCE [LARGE SCALE GENOMIC DNA]</scope>
    <source>
        <strain evidence="1 2">CECT 8441</strain>
    </source>
</reference>
<dbReference type="AlphaFoldDB" id="A0A4V1M0C2"/>
<keyword evidence="2" id="KW-1185">Reference proteome</keyword>
<accession>A0A4V1M0C2</accession>
<dbReference type="EMBL" id="PDKK01000009">
    <property type="protein sequence ID" value="RXK04592.1"/>
    <property type="molecule type" value="Genomic_DNA"/>
</dbReference>
<comment type="caution">
    <text evidence="1">The sequence shown here is derived from an EMBL/GenBank/DDBJ whole genome shotgun (WGS) entry which is preliminary data.</text>
</comment>
<dbReference type="PROSITE" id="PS51257">
    <property type="entry name" value="PROKAR_LIPOPROTEIN"/>
    <property type="match status" value="1"/>
</dbReference>
<evidence type="ECO:0000313" key="2">
    <source>
        <dbReference type="Proteomes" id="UP000289758"/>
    </source>
</evidence>
<protein>
    <recommendedName>
        <fullName evidence="3">Lipoprotein</fullName>
    </recommendedName>
</protein>
<dbReference type="RefSeq" id="WP_129087653.1">
    <property type="nucleotide sequence ID" value="NZ_CP053836.1"/>
</dbReference>
<evidence type="ECO:0000313" key="1">
    <source>
        <dbReference type="EMBL" id="RXK04592.1"/>
    </source>
</evidence>
<dbReference type="Proteomes" id="UP000289758">
    <property type="component" value="Unassembled WGS sequence"/>
</dbReference>
<sequence>MFRNLLVITFVIVLFSGCYSEKILRTKPTTFLDMQEKISDGKLKYHCVNFDEKAYTEIEILKQNICEGYITVSAQDVKEVYKDKLETMVNDLFYISDMNCRKYVERFKFNYIKQDVTGKFLNLNIFGLGFNIGTIGDLANEQFVRLSDTLNANLNKRAEIKKSIISKVSKGSKDSTINEILVDFIEYDRSCSLVTTF</sequence>
<organism evidence="1 2">
    <name type="scientific">Halarcobacter ebronensis</name>
    <dbReference type="NCBI Taxonomy" id="1462615"/>
    <lineage>
        <taxon>Bacteria</taxon>
        <taxon>Pseudomonadati</taxon>
        <taxon>Campylobacterota</taxon>
        <taxon>Epsilonproteobacteria</taxon>
        <taxon>Campylobacterales</taxon>
        <taxon>Arcobacteraceae</taxon>
        <taxon>Halarcobacter</taxon>
    </lineage>
</organism>